<evidence type="ECO:0000313" key="3">
    <source>
        <dbReference type="EMBL" id="MDQ0472451.1"/>
    </source>
</evidence>
<protein>
    <submittedName>
        <fullName evidence="3">Drug/metabolite transporter (DMT)-like permease</fullName>
    </submittedName>
</protein>
<name>A0ABU0JDU4_9HYPH</name>
<feature type="transmembrane region" description="Helical" evidence="1">
    <location>
        <begin position="166"/>
        <end position="184"/>
    </location>
</feature>
<dbReference type="PANTHER" id="PTHR22911:SF135">
    <property type="entry name" value="BLR4310 PROTEIN"/>
    <property type="match status" value="1"/>
</dbReference>
<evidence type="ECO:0000313" key="4">
    <source>
        <dbReference type="Proteomes" id="UP001242480"/>
    </source>
</evidence>
<dbReference type="Pfam" id="PF00892">
    <property type="entry name" value="EamA"/>
    <property type="match status" value="2"/>
</dbReference>
<comment type="caution">
    <text evidence="3">The sequence shown here is derived from an EMBL/GenBank/DDBJ whole genome shotgun (WGS) entry which is preliminary data.</text>
</comment>
<feature type="transmembrane region" description="Helical" evidence="1">
    <location>
        <begin position="111"/>
        <end position="130"/>
    </location>
</feature>
<feature type="transmembrane region" description="Helical" evidence="1">
    <location>
        <begin position="215"/>
        <end position="238"/>
    </location>
</feature>
<gene>
    <name evidence="3" type="ORF">QO011_005480</name>
</gene>
<feature type="domain" description="EamA" evidence="2">
    <location>
        <begin position="163"/>
        <end position="289"/>
    </location>
</feature>
<sequence>MTAAIDPSATATARAEHRLGVIFVLASAVTWSLSGVFARLLGPDIDVWTAVFLRSGIGAAYMAIGTLVVHRGRSLAAFRAMGGIGLLVVLTGAISMVAFIGAFFHTSVANVSVIYSTTPFIAAGLGWVMLREAVSARTLIAAVIALAGVTIMVSGSFAAGHLLGDGLALVMAGSFAVMAVLVKVRRELDMLPVNFLVCLFSLAFASPFADPARATAMDLIVLAAFAFCSIALAFFLFLAGARRIPAAEAGLITTLEVVLSPLWVFLLFAENPGRPAIIGGAVVFAAVVWHIVGDRRRA</sequence>
<feature type="transmembrane region" description="Helical" evidence="1">
    <location>
        <begin position="139"/>
        <end position="160"/>
    </location>
</feature>
<feature type="domain" description="EamA" evidence="2">
    <location>
        <begin position="19"/>
        <end position="153"/>
    </location>
</feature>
<dbReference type="PANTHER" id="PTHR22911">
    <property type="entry name" value="ACYL-MALONYL CONDENSING ENZYME-RELATED"/>
    <property type="match status" value="1"/>
</dbReference>
<evidence type="ECO:0000259" key="2">
    <source>
        <dbReference type="Pfam" id="PF00892"/>
    </source>
</evidence>
<feature type="transmembrane region" description="Helical" evidence="1">
    <location>
        <begin position="191"/>
        <end position="209"/>
    </location>
</feature>
<dbReference type="Proteomes" id="UP001242480">
    <property type="component" value="Unassembled WGS sequence"/>
</dbReference>
<feature type="transmembrane region" description="Helical" evidence="1">
    <location>
        <begin position="21"/>
        <end position="41"/>
    </location>
</feature>
<feature type="transmembrane region" description="Helical" evidence="1">
    <location>
        <begin position="47"/>
        <end position="69"/>
    </location>
</feature>
<proteinExistence type="predicted"/>
<reference evidence="3 4" key="1">
    <citation type="submission" date="2023-07" db="EMBL/GenBank/DDBJ databases">
        <title>Genomic Encyclopedia of Type Strains, Phase IV (KMG-IV): sequencing the most valuable type-strain genomes for metagenomic binning, comparative biology and taxonomic classification.</title>
        <authorList>
            <person name="Goeker M."/>
        </authorList>
    </citation>
    <scope>NUCLEOTIDE SEQUENCE [LARGE SCALE GENOMIC DNA]</scope>
    <source>
        <strain evidence="3 4">DSM 19619</strain>
    </source>
</reference>
<keyword evidence="1" id="KW-0812">Transmembrane</keyword>
<feature type="transmembrane region" description="Helical" evidence="1">
    <location>
        <begin position="81"/>
        <end position="105"/>
    </location>
</feature>
<evidence type="ECO:0000256" key="1">
    <source>
        <dbReference type="SAM" id="Phobius"/>
    </source>
</evidence>
<keyword evidence="4" id="KW-1185">Reference proteome</keyword>
<keyword evidence="1" id="KW-1133">Transmembrane helix</keyword>
<feature type="transmembrane region" description="Helical" evidence="1">
    <location>
        <begin position="250"/>
        <end position="269"/>
    </location>
</feature>
<dbReference type="EMBL" id="JAUSVX010000012">
    <property type="protein sequence ID" value="MDQ0472451.1"/>
    <property type="molecule type" value="Genomic_DNA"/>
</dbReference>
<organism evidence="3 4">
    <name type="scientific">Labrys wisconsinensis</name>
    <dbReference type="NCBI Taxonomy" id="425677"/>
    <lineage>
        <taxon>Bacteria</taxon>
        <taxon>Pseudomonadati</taxon>
        <taxon>Pseudomonadota</taxon>
        <taxon>Alphaproteobacteria</taxon>
        <taxon>Hyphomicrobiales</taxon>
        <taxon>Xanthobacteraceae</taxon>
        <taxon>Labrys</taxon>
    </lineage>
</organism>
<dbReference type="InterPro" id="IPR037185">
    <property type="entry name" value="EmrE-like"/>
</dbReference>
<accession>A0ABU0JDU4</accession>
<dbReference type="InterPro" id="IPR000620">
    <property type="entry name" value="EamA_dom"/>
</dbReference>
<keyword evidence="1" id="KW-0472">Membrane</keyword>
<dbReference type="RefSeq" id="WP_307279295.1">
    <property type="nucleotide sequence ID" value="NZ_JAUSVX010000012.1"/>
</dbReference>
<dbReference type="SUPFAM" id="SSF103481">
    <property type="entry name" value="Multidrug resistance efflux transporter EmrE"/>
    <property type="match status" value="2"/>
</dbReference>
<feature type="transmembrane region" description="Helical" evidence="1">
    <location>
        <begin position="275"/>
        <end position="292"/>
    </location>
</feature>